<keyword evidence="3" id="KW-1185">Reference proteome</keyword>
<dbReference type="OrthoDB" id="194443at2759"/>
<dbReference type="AlphaFoldDB" id="A0A4U6XDF8"/>
<organism evidence="2 3">
    <name type="scientific">Colletotrichum tanaceti</name>
    <dbReference type="NCBI Taxonomy" id="1306861"/>
    <lineage>
        <taxon>Eukaryota</taxon>
        <taxon>Fungi</taxon>
        <taxon>Dikarya</taxon>
        <taxon>Ascomycota</taxon>
        <taxon>Pezizomycotina</taxon>
        <taxon>Sordariomycetes</taxon>
        <taxon>Hypocreomycetidae</taxon>
        <taxon>Glomerellales</taxon>
        <taxon>Glomerellaceae</taxon>
        <taxon>Colletotrichum</taxon>
        <taxon>Colletotrichum destructivum species complex</taxon>
    </lineage>
</organism>
<evidence type="ECO:0000256" key="1">
    <source>
        <dbReference type="SAM" id="MobiDB-lite"/>
    </source>
</evidence>
<dbReference type="EMBL" id="PJEX01000173">
    <property type="protein sequence ID" value="TKW53665.1"/>
    <property type="molecule type" value="Genomic_DNA"/>
</dbReference>
<dbReference type="SUPFAM" id="SSF69349">
    <property type="entry name" value="Phage fibre proteins"/>
    <property type="match status" value="1"/>
</dbReference>
<dbReference type="SUPFAM" id="SSF54695">
    <property type="entry name" value="POZ domain"/>
    <property type="match status" value="1"/>
</dbReference>
<evidence type="ECO:0000313" key="3">
    <source>
        <dbReference type="Proteomes" id="UP000310108"/>
    </source>
</evidence>
<feature type="compositionally biased region" description="Gly residues" evidence="1">
    <location>
        <begin position="761"/>
        <end position="783"/>
    </location>
</feature>
<feature type="compositionally biased region" description="Basic and acidic residues" evidence="1">
    <location>
        <begin position="376"/>
        <end position="391"/>
    </location>
</feature>
<accession>A0A4U6XDF8</accession>
<feature type="region of interest" description="Disordered" evidence="1">
    <location>
        <begin position="580"/>
        <end position="622"/>
    </location>
</feature>
<proteinExistence type="predicted"/>
<protein>
    <recommendedName>
        <fullName evidence="4">BTB domain-containing protein</fullName>
    </recommendedName>
</protein>
<feature type="region of interest" description="Disordered" evidence="1">
    <location>
        <begin position="353"/>
        <end position="391"/>
    </location>
</feature>
<evidence type="ECO:0008006" key="4">
    <source>
        <dbReference type="Google" id="ProtNLM"/>
    </source>
</evidence>
<sequence length="790" mass="85844">MPHEMMATRDFRPDALALARLVNERAISEGRPRVVEIDSNEFVHLYCEDILFIVFKDVLTAGSHYFDGCVAGFCKESYDQEVKFEDGDIDPEALELYLSLTHSWFFEIRFRGVRVVPVQHFRMVLDPIEEQPFSRADLEIPLMKLEAMAEVFVLADYFLHRSLLNIVQQMFLSLIDVVHLSWVKLKDHDPDMRLHYHSAFVVDYANTFEVLNSGHADEYLLRNALTESFYWITIKSTRLTTDFRHLMSGAFVAEWSKDRSNRGENDAISFAKGIFVTDQYCFESSTRIRKLRRFKRIVNMVSFESQRHVLPSVANPLDLKIRLSPLHATVRRIEAQRRAAHFNAFVPGAASHKLASGSSANSDNGDAAGGGGAQARGRDLGRTRVPRGDHTALNRLARQAVVGRDMQQNIGGHLRQLMRSNFLQALGGNLQQILGDRIQQNLGGNIQQNLGGNIQQNLGGNAQQILAGNLQQLQNLGGNIPQNPGGIAQQNLSGNPQEILGGIGNLRQILGSRIQQNMGGITQQNMGGITQQNMGDHTQATQQTLGGQIQQNLGGNFQQIHGGNLHQILGSNIQQTLGGNIQQNLGGHTQATQQTPGGHTQQILGSRSQQTLGGHTQQDHGFLNQQGLDAHDASGANNNGGGQDRRARRLMSGAQTSQHNAGGPSTAGPSNQATLPLQQSVVGVNTGQQPIDRASRMQFMIDNIQSLVIDGGHNARQFLERQQQLAGPNQPPGFFSQQAQIGSFDVAHAAAFAAAQIQGGANTGNGGGSRGGNSAGGGGGPAGGPASANA</sequence>
<name>A0A4U6XDF8_9PEZI</name>
<dbReference type="Proteomes" id="UP000310108">
    <property type="component" value="Unassembled WGS sequence"/>
</dbReference>
<reference evidence="2 3" key="1">
    <citation type="journal article" date="2019" name="PLoS ONE">
        <title>Comparative genome analysis indicates high evolutionary potential of pathogenicity genes in Colletotrichum tanaceti.</title>
        <authorList>
            <person name="Lelwala R.V."/>
            <person name="Korhonen P.K."/>
            <person name="Young N.D."/>
            <person name="Scott J.B."/>
            <person name="Ades P.A."/>
            <person name="Gasser R.B."/>
            <person name="Taylor P.W.J."/>
        </authorList>
    </citation>
    <scope>NUCLEOTIDE SEQUENCE [LARGE SCALE GENOMIC DNA]</scope>
    <source>
        <strain evidence="2">BRIP57314</strain>
    </source>
</reference>
<comment type="caution">
    <text evidence="2">The sequence shown here is derived from an EMBL/GenBank/DDBJ whole genome shotgun (WGS) entry which is preliminary data.</text>
</comment>
<dbReference type="Gene3D" id="3.30.710.10">
    <property type="entry name" value="Potassium Channel Kv1.1, Chain A"/>
    <property type="match status" value="1"/>
</dbReference>
<feature type="region of interest" description="Disordered" evidence="1">
    <location>
        <begin position="761"/>
        <end position="790"/>
    </location>
</feature>
<gene>
    <name evidence="2" type="ORF">CTA1_5490</name>
</gene>
<feature type="region of interest" description="Disordered" evidence="1">
    <location>
        <begin position="651"/>
        <end position="673"/>
    </location>
</feature>
<feature type="compositionally biased region" description="Low complexity" evidence="1">
    <location>
        <begin position="354"/>
        <end position="366"/>
    </location>
</feature>
<dbReference type="InterPro" id="IPR011333">
    <property type="entry name" value="SKP1/BTB/POZ_sf"/>
</dbReference>
<evidence type="ECO:0000313" key="2">
    <source>
        <dbReference type="EMBL" id="TKW53665.1"/>
    </source>
</evidence>
<feature type="compositionally biased region" description="Polar residues" evidence="1">
    <location>
        <begin position="580"/>
        <end position="616"/>
    </location>
</feature>